<evidence type="ECO:0000313" key="1">
    <source>
        <dbReference type="EMBL" id="GGF88487.1"/>
    </source>
</evidence>
<evidence type="ECO:0000313" key="2">
    <source>
        <dbReference type="Proteomes" id="UP000644756"/>
    </source>
</evidence>
<sequence length="64" mass="7606">MKIMQYVGKEPYTDERMRFVAHPLSFVEFTPEEADFRLEKEGDVWQLADMLGPSIKRADRQQRS</sequence>
<keyword evidence="2" id="KW-1185">Reference proteome</keyword>
<reference evidence="1" key="2">
    <citation type="submission" date="2020-09" db="EMBL/GenBank/DDBJ databases">
        <authorList>
            <person name="Sun Q."/>
            <person name="Zhou Y."/>
        </authorList>
    </citation>
    <scope>NUCLEOTIDE SEQUENCE</scope>
    <source>
        <strain evidence="1">CGMCC 1.12987</strain>
    </source>
</reference>
<dbReference type="AlphaFoldDB" id="A0A917CKH1"/>
<organism evidence="1 2">
    <name type="scientific">Paenibacillus abyssi</name>
    <dbReference type="NCBI Taxonomy" id="1340531"/>
    <lineage>
        <taxon>Bacteria</taxon>
        <taxon>Bacillati</taxon>
        <taxon>Bacillota</taxon>
        <taxon>Bacilli</taxon>
        <taxon>Bacillales</taxon>
        <taxon>Paenibacillaceae</taxon>
        <taxon>Paenibacillus</taxon>
    </lineage>
</organism>
<dbReference type="EMBL" id="BMGR01000001">
    <property type="protein sequence ID" value="GGF88487.1"/>
    <property type="molecule type" value="Genomic_DNA"/>
</dbReference>
<comment type="caution">
    <text evidence="1">The sequence shown here is derived from an EMBL/GenBank/DDBJ whole genome shotgun (WGS) entry which is preliminary data.</text>
</comment>
<accession>A0A917CKH1</accession>
<protein>
    <submittedName>
        <fullName evidence="1">Uncharacterized protein</fullName>
    </submittedName>
</protein>
<proteinExistence type="predicted"/>
<name>A0A917CKH1_9BACL</name>
<reference evidence="1" key="1">
    <citation type="journal article" date="2014" name="Int. J. Syst. Evol. Microbiol.">
        <title>Complete genome sequence of Corynebacterium casei LMG S-19264T (=DSM 44701T), isolated from a smear-ripened cheese.</title>
        <authorList>
            <consortium name="US DOE Joint Genome Institute (JGI-PGF)"/>
            <person name="Walter F."/>
            <person name="Albersmeier A."/>
            <person name="Kalinowski J."/>
            <person name="Ruckert C."/>
        </authorList>
    </citation>
    <scope>NUCLEOTIDE SEQUENCE</scope>
    <source>
        <strain evidence="1">CGMCC 1.12987</strain>
    </source>
</reference>
<gene>
    <name evidence="1" type="ORF">GCM10010916_02300</name>
</gene>
<dbReference type="Proteomes" id="UP000644756">
    <property type="component" value="Unassembled WGS sequence"/>
</dbReference>